<keyword evidence="4" id="KW-0175">Coiled coil</keyword>
<evidence type="ECO:0000313" key="5">
    <source>
        <dbReference type="EMBL" id="ESK51876.1"/>
    </source>
</evidence>
<feature type="coiled-coil region" evidence="4">
    <location>
        <begin position="491"/>
        <end position="518"/>
    </location>
</feature>
<reference evidence="5 6" key="1">
    <citation type="submission" date="2013-10" db="EMBL/GenBank/DDBJ databases">
        <title>The Genome Sequence of Acinetobacter brisouii CIP 110357.</title>
        <authorList>
            <consortium name="The Broad Institute Genomics Platform"/>
            <consortium name="The Broad Institute Genome Sequencing Center for Infectious Disease"/>
            <person name="Cerqueira G."/>
            <person name="Feldgarden M."/>
            <person name="Courvalin P."/>
            <person name="Grillot-Courvalin C."/>
            <person name="Clermont D."/>
            <person name="Rocha E."/>
            <person name="Yoon E.-J."/>
            <person name="Nemec A."/>
            <person name="Young S.K."/>
            <person name="Zeng Q."/>
            <person name="Gargeya S."/>
            <person name="Fitzgerald M."/>
            <person name="Abouelleil A."/>
            <person name="Alvarado L."/>
            <person name="Berlin A.M."/>
            <person name="Chapman S.B."/>
            <person name="Gainer-Dewar J."/>
            <person name="Goldberg J."/>
            <person name="Gnerre S."/>
            <person name="Griggs A."/>
            <person name="Gujja S."/>
            <person name="Hansen M."/>
            <person name="Howarth C."/>
            <person name="Imamovic A."/>
            <person name="Ireland A."/>
            <person name="Larimer J."/>
            <person name="McCowan C."/>
            <person name="Murphy C."/>
            <person name="Pearson M."/>
            <person name="Poon T.W."/>
            <person name="Priest M."/>
            <person name="Roberts A."/>
            <person name="Saif S."/>
            <person name="Shea T."/>
            <person name="Sykes S."/>
            <person name="Wortman J."/>
            <person name="Nusbaum C."/>
            <person name="Birren B."/>
        </authorList>
    </citation>
    <scope>NUCLEOTIDE SEQUENCE [LARGE SCALE GENOMIC DNA]</scope>
    <source>
        <strain evidence="5 6">CIP 110357</strain>
    </source>
</reference>
<evidence type="ECO:0008006" key="7">
    <source>
        <dbReference type="Google" id="ProtNLM"/>
    </source>
</evidence>
<gene>
    <name evidence="5" type="ORF">P255_00971</name>
</gene>
<comment type="caution">
    <text evidence="5">The sequence shown here is derived from an EMBL/GenBank/DDBJ whole genome shotgun (WGS) entry which is preliminary data.</text>
</comment>
<sequence>MDLAQQLCSRLGQMKLSRSIYESHWSDCYKYGAPERQQSFSTTQSQKSQREQERAELVDSTAAESIQLLVSMIMSGVTPANTIWFQATPDGMDDISHITDGERWLEEVCQFMWRNIHAANFDSEAFETITDVSVAGWGILYTDINHKEGGGYVFESWSIGSCWIASSHPNGLIDTIYREHEMTALAMVNTYGESKCSTDVVNAATVEPDRRFKVLHVIQPRKTKGAGQLNTDMPFASYHIDVSNKIMMKESGYQEFPCSVPRLRRLPNSVYGNGQMSVALPDAKTCNELMRQTLRAADMQICGMWIAEDDGVLNPYTVKVGPRKVIVANSIDSMKRLDDGVNFQISEYLLNTLQNGIRKKLMADSLPPVGQKQMTATEINTRVEIIRQMLGPLYGRLQSEFLLPLLDRCFGLALRSGALGQPPKELWGANLSFKFISPMARSQRLNEVVATEQFIASLANMAGVDKTVLDVVNFDAAANVVGKGRGVPQSIMRTDEEVQQLRDERQKAMQEQQQQAMQQQAAQAVTGAAAKGLENTLTKDPSAMDDIGGMASEVMQ</sequence>
<evidence type="ECO:0000256" key="4">
    <source>
        <dbReference type="SAM" id="Coils"/>
    </source>
</evidence>
<dbReference type="HOGENOM" id="CLU_035407_0_0_6"/>
<keyword evidence="2" id="KW-1188">Viral release from host cell</keyword>
<evidence type="ECO:0000256" key="2">
    <source>
        <dbReference type="ARBA" id="ARBA00022612"/>
    </source>
</evidence>
<proteinExistence type="predicted"/>
<dbReference type="InterPro" id="IPR020991">
    <property type="entry name" value="Connector_podovirus"/>
</dbReference>
<dbReference type="RefSeq" id="WP_004900969.1">
    <property type="nucleotide sequence ID" value="NZ_BBTI01000029.1"/>
</dbReference>
<dbReference type="Proteomes" id="UP000018418">
    <property type="component" value="Unassembled WGS sequence"/>
</dbReference>
<protein>
    <recommendedName>
        <fullName evidence="7">Phage head-tail adapter protein</fullName>
    </recommendedName>
</protein>
<dbReference type="PATRIC" id="fig|1341683.3.peg.961"/>
<evidence type="ECO:0000256" key="3">
    <source>
        <dbReference type="ARBA" id="ARBA00023219"/>
    </source>
</evidence>
<dbReference type="OrthoDB" id="1666403at2"/>
<keyword evidence="3" id="KW-0231">Viral genome packaging</keyword>
<name>V2UTE8_9GAMM</name>
<keyword evidence="6" id="KW-1185">Reference proteome</keyword>
<evidence type="ECO:0000313" key="6">
    <source>
        <dbReference type="Proteomes" id="UP000018418"/>
    </source>
</evidence>
<dbReference type="AlphaFoldDB" id="V2UTE8"/>
<evidence type="ECO:0000256" key="1">
    <source>
        <dbReference type="ARBA" id="ARBA00004328"/>
    </source>
</evidence>
<comment type="subcellular location">
    <subcellularLocation>
        <location evidence="1">Virion</location>
    </subcellularLocation>
</comment>
<accession>V2UTE8</accession>
<dbReference type="EMBL" id="AYEU01000004">
    <property type="protein sequence ID" value="ESK51876.1"/>
    <property type="molecule type" value="Genomic_DNA"/>
</dbReference>
<dbReference type="Pfam" id="PF12236">
    <property type="entry name" value="Head-tail_con"/>
    <property type="match status" value="1"/>
</dbReference>
<organism evidence="5 6">
    <name type="scientific">Acinetobacter brisouii CIP 110357</name>
    <dbReference type="NCBI Taxonomy" id="1341683"/>
    <lineage>
        <taxon>Bacteria</taxon>
        <taxon>Pseudomonadati</taxon>
        <taxon>Pseudomonadota</taxon>
        <taxon>Gammaproteobacteria</taxon>
        <taxon>Moraxellales</taxon>
        <taxon>Moraxellaceae</taxon>
        <taxon>Acinetobacter</taxon>
    </lineage>
</organism>